<dbReference type="InterPro" id="IPR050090">
    <property type="entry name" value="Tyrosine_recombinase_XerCD"/>
</dbReference>
<sequence>MAWIEKKKRADGGTAARVVWRLGGGGGPYQSETCGAGSDAQNLARADGFKKMVEAAGQRWPEGWVRGEGFVRPSGADPLKAPPRFVDLGEEYVRQIVDISPGQRKRYLGHLGVLRSLRVGGQLVFTKPVTGLTEADLKAWLIEWDRSLKTKANYHGLIHGVFAYAVKRGYLAANPAVGTAPKQSRVRQSRPELRFLTERELETVVRLSGPDTDLLTLTVGTGLRFGEVSALWVGDVDLERRTVRVNKAWKRNGEDDETETPGWLDRQLGPKHQMRDHHLGNPKTPKSRRTVSISPSVAAVLGPRLTGRSADDFVFTSRSGLPLHNGDSHTHVWRKLMKALAAEGIAPLRFHDLRHTHVAWLIAGGAPLPHIQARLGHESITTTIDTYGHLLPAGDELISGIIDTALSGRTIRPLQT</sequence>
<evidence type="ECO:0000256" key="4">
    <source>
        <dbReference type="SAM" id="MobiDB-lite"/>
    </source>
</evidence>
<dbReference type="Gene3D" id="1.10.443.10">
    <property type="entry name" value="Intergrase catalytic core"/>
    <property type="match status" value="1"/>
</dbReference>
<dbReference type="InterPro" id="IPR010998">
    <property type="entry name" value="Integrase_recombinase_N"/>
</dbReference>
<keyword evidence="7" id="KW-1185">Reference proteome</keyword>
<keyword evidence="2" id="KW-0238">DNA-binding</keyword>
<dbReference type="Gene3D" id="1.10.150.130">
    <property type="match status" value="1"/>
</dbReference>
<gene>
    <name evidence="6" type="ORF">GCM10022215_31770</name>
</gene>
<dbReference type="RefSeq" id="WP_344734436.1">
    <property type="nucleotide sequence ID" value="NZ_BAAAZH010000024.1"/>
</dbReference>
<evidence type="ECO:0000313" key="6">
    <source>
        <dbReference type="EMBL" id="GAA4124237.1"/>
    </source>
</evidence>
<dbReference type="Pfam" id="PF00589">
    <property type="entry name" value="Phage_integrase"/>
    <property type="match status" value="1"/>
</dbReference>
<feature type="domain" description="Tyr recombinase" evidence="5">
    <location>
        <begin position="191"/>
        <end position="402"/>
    </location>
</feature>
<evidence type="ECO:0000259" key="5">
    <source>
        <dbReference type="PROSITE" id="PS51898"/>
    </source>
</evidence>
<dbReference type="PROSITE" id="PS51898">
    <property type="entry name" value="TYR_RECOMBINASE"/>
    <property type="match status" value="1"/>
</dbReference>
<name>A0ABP7XR32_9ACTN</name>
<keyword evidence="3" id="KW-0233">DNA recombination</keyword>
<evidence type="ECO:0000256" key="3">
    <source>
        <dbReference type="ARBA" id="ARBA00023172"/>
    </source>
</evidence>
<dbReference type="EMBL" id="BAAAZH010000024">
    <property type="protein sequence ID" value="GAA4124237.1"/>
    <property type="molecule type" value="Genomic_DNA"/>
</dbReference>
<dbReference type="PANTHER" id="PTHR30349:SF64">
    <property type="entry name" value="PROPHAGE INTEGRASE INTD-RELATED"/>
    <property type="match status" value="1"/>
</dbReference>
<evidence type="ECO:0000256" key="2">
    <source>
        <dbReference type="ARBA" id="ARBA00023125"/>
    </source>
</evidence>
<accession>A0ABP7XR32</accession>
<protein>
    <recommendedName>
        <fullName evidence="5">Tyr recombinase domain-containing protein</fullName>
    </recommendedName>
</protein>
<proteinExistence type="inferred from homology"/>
<comment type="caution">
    <text evidence="6">The sequence shown here is derived from an EMBL/GenBank/DDBJ whole genome shotgun (WGS) entry which is preliminary data.</text>
</comment>
<dbReference type="Proteomes" id="UP001501495">
    <property type="component" value="Unassembled WGS sequence"/>
</dbReference>
<dbReference type="SUPFAM" id="SSF56349">
    <property type="entry name" value="DNA breaking-rejoining enzymes"/>
    <property type="match status" value="1"/>
</dbReference>
<dbReference type="CDD" id="cd01189">
    <property type="entry name" value="INT_ICEBs1_C_like"/>
    <property type="match status" value="1"/>
</dbReference>
<reference evidence="7" key="1">
    <citation type="journal article" date="2019" name="Int. J. Syst. Evol. Microbiol.">
        <title>The Global Catalogue of Microorganisms (GCM) 10K type strain sequencing project: providing services to taxonomists for standard genome sequencing and annotation.</title>
        <authorList>
            <consortium name="The Broad Institute Genomics Platform"/>
            <consortium name="The Broad Institute Genome Sequencing Center for Infectious Disease"/>
            <person name="Wu L."/>
            <person name="Ma J."/>
        </authorList>
    </citation>
    <scope>NUCLEOTIDE SEQUENCE [LARGE SCALE GENOMIC DNA]</scope>
    <source>
        <strain evidence="7">JCM 16703</strain>
    </source>
</reference>
<organism evidence="6 7">
    <name type="scientific">Nocardioides fonticola</name>
    <dbReference type="NCBI Taxonomy" id="450363"/>
    <lineage>
        <taxon>Bacteria</taxon>
        <taxon>Bacillati</taxon>
        <taxon>Actinomycetota</taxon>
        <taxon>Actinomycetes</taxon>
        <taxon>Propionibacteriales</taxon>
        <taxon>Nocardioidaceae</taxon>
        <taxon>Nocardioides</taxon>
    </lineage>
</organism>
<evidence type="ECO:0000313" key="7">
    <source>
        <dbReference type="Proteomes" id="UP001501495"/>
    </source>
</evidence>
<evidence type="ECO:0000256" key="1">
    <source>
        <dbReference type="ARBA" id="ARBA00008857"/>
    </source>
</evidence>
<feature type="region of interest" description="Disordered" evidence="4">
    <location>
        <begin position="252"/>
        <end position="292"/>
    </location>
</feature>
<dbReference type="InterPro" id="IPR002104">
    <property type="entry name" value="Integrase_catalytic"/>
</dbReference>
<dbReference type="InterPro" id="IPR011010">
    <property type="entry name" value="DNA_brk_join_enz"/>
</dbReference>
<comment type="similarity">
    <text evidence="1">Belongs to the 'phage' integrase family.</text>
</comment>
<dbReference type="InterPro" id="IPR013762">
    <property type="entry name" value="Integrase-like_cat_sf"/>
</dbReference>
<dbReference type="PANTHER" id="PTHR30349">
    <property type="entry name" value="PHAGE INTEGRASE-RELATED"/>
    <property type="match status" value="1"/>
</dbReference>